<gene>
    <name evidence="2" type="ORF">GGQ61_003077</name>
</gene>
<protein>
    <submittedName>
        <fullName evidence="2">Uncharacterized protein</fullName>
    </submittedName>
</protein>
<dbReference type="EMBL" id="JACIDK010000004">
    <property type="protein sequence ID" value="MBB3892344.1"/>
    <property type="molecule type" value="Genomic_DNA"/>
</dbReference>
<evidence type="ECO:0000313" key="3">
    <source>
        <dbReference type="Proteomes" id="UP000530564"/>
    </source>
</evidence>
<evidence type="ECO:0000313" key="2">
    <source>
        <dbReference type="EMBL" id="MBB3892344.1"/>
    </source>
</evidence>
<reference evidence="2 3" key="1">
    <citation type="submission" date="2020-08" db="EMBL/GenBank/DDBJ databases">
        <title>Genomic Encyclopedia of Type Strains, Phase IV (KMG-IV): sequencing the most valuable type-strain genomes for metagenomic binning, comparative biology and taxonomic classification.</title>
        <authorList>
            <person name="Goeker M."/>
        </authorList>
    </citation>
    <scope>NUCLEOTIDE SEQUENCE [LARGE SCALE GENOMIC DNA]</scope>
    <source>
        <strain evidence="2 3">DSM 21793</strain>
    </source>
</reference>
<organism evidence="2 3">
    <name type="scientific">Phenylobacterium haematophilum</name>
    <dbReference type="NCBI Taxonomy" id="98513"/>
    <lineage>
        <taxon>Bacteria</taxon>
        <taxon>Pseudomonadati</taxon>
        <taxon>Pseudomonadota</taxon>
        <taxon>Alphaproteobacteria</taxon>
        <taxon>Caulobacterales</taxon>
        <taxon>Caulobacteraceae</taxon>
        <taxon>Phenylobacterium</taxon>
    </lineage>
</organism>
<keyword evidence="1" id="KW-1133">Transmembrane helix</keyword>
<proteinExistence type="predicted"/>
<feature type="transmembrane region" description="Helical" evidence="1">
    <location>
        <begin position="100"/>
        <end position="121"/>
    </location>
</feature>
<keyword evidence="1" id="KW-0812">Transmembrane</keyword>
<sequence length="128" mass="13941">MSESIERFLRRRPTISTHAPLGRVFNVLRETWRLDDDPKRTTPDSGFIATGRSASEAADLAREWTGRYAKHGFDKPSGAWWAVEGPHIHRVTVAPRRRRSLGLALGLGAAGLAAVLVARGASGRRSGG</sequence>
<dbReference type="AlphaFoldDB" id="A0A840A210"/>
<keyword evidence="1" id="KW-0472">Membrane</keyword>
<accession>A0A840A210</accession>
<comment type="caution">
    <text evidence="2">The sequence shown here is derived from an EMBL/GenBank/DDBJ whole genome shotgun (WGS) entry which is preliminary data.</text>
</comment>
<name>A0A840A210_9CAUL</name>
<dbReference type="Proteomes" id="UP000530564">
    <property type="component" value="Unassembled WGS sequence"/>
</dbReference>
<dbReference type="RefSeq" id="WP_183774416.1">
    <property type="nucleotide sequence ID" value="NZ_JACIDK010000004.1"/>
</dbReference>
<evidence type="ECO:0000256" key="1">
    <source>
        <dbReference type="SAM" id="Phobius"/>
    </source>
</evidence>
<keyword evidence="3" id="KW-1185">Reference proteome</keyword>